<gene>
    <name evidence="3" type="ORF">DEH80_12325</name>
</gene>
<keyword evidence="4" id="KW-1185">Reference proteome</keyword>
<comment type="caution">
    <text evidence="3">The sequence shown here is derived from an EMBL/GenBank/DDBJ whole genome shotgun (WGS) entry which is preliminary data.</text>
</comment>
<dbReference type="Pfam" id="PF20789">
    <property type="entry name" value="4HBT_3C"/>
    <property type="match status" value="1"/>
</dbReference>
<dbReference type="OrthoDB" id="7059210at2"/>
<dbReference type="Proteomes" id="UP000251800">
    <property type="component" value="Unassembled WGS sequence"/>
</dbReference>
<protein>
    <recommendedName>
        <fullName evidence="5">Thioesterase family protein</fullName>
    </recommendedName>
</protein>
<name>A0A363UJM0_9GAMM</name>
<evidence type="ECO:0000259" key="1">
    <source>
        <dbReference type="Pfam" id="PF13622"/>
    </source>
</evidence>
<dbReference type="RefSeq" id="WP_109720806.1">
    <property type="nucleotide sequence ID" value="NZ_QEQK01000010.1"/>
</dbReference>
<dbReference type="Pfam" id="PF13622">
    <property type="entry name" value="4HBT_3"/>
    <property type="match status" value="1"/>
</dbReference>
<dbReference type="SUPFAM" id="SSF54637">
    <property type="entry name" value="Thioesterase/thiol ester dehydrase-isomerase"/>
    <property type="match status" value="2"/>
</dbReference>
<dbReference type="InterPro" id="IPR052389">
    <property type="entry name" value="Sec_Metab_Biosynth-Assoc"/>
</dbReference>
<accession>A0A363UJM0</accession>
<dbReference type="EMBL" id="QEQK01000010">
    <property type="protein sequence ID" value="PWN55567.1"/>
    <property type="molecule type" value="Genomic_DNA"/>
</dbReference>
<evidence type="ECO:0000259" key="2">
    <source>
        <dbReference type="Pfam" id="PF20789"/>
    </source>
</evidence>
<feature type="domain" description="Acyl-CoA thioesterase-like C-terminal" evidence="2">
    <location>
        <begin position="127"/>
        <end position="264"/>
    </location>
</feature>
<dbReference type="PANTHER" id="PTHR38110">
    <property type="entry name" value="CHROMOSOME 23, WHOLE GENOME SHOTGUN SEQUENCE"/>
    <property type="match status" value="1"/>
</dbReference>
<sequence>MSTTKFADLIGGMTAAPEQSLTFSEDWSQGRAIYGGLVGAVLYQAMRGQVPAERDLRAMTVAFVGPVAPETATVTSTVLRQGKSVTQMEARIIQHDQVCATATASFGGGRDSDIVIPGTARPEAPPPDQGLQLPQIPGMTPVFLQHYDLVWTQGGVPFSNTPQPDFAGWCRYRDPVGQGDAVLIGLLDVWPPSVLPMLNRPAPASSMTWSFDLLNPPGDAGAGDDWWYYDVHTQGARDGFAQADARLWRPDGQLAAVSRQSVVVFDKR</sequence>
<dbReference type="InterPro" id="IPR049450">
    <property type="entry name" value="ACOT8-like_C"/>
</dbReference>
<dbReference type="AlphaFoldDB" id="A0A363UJM0"/>
<evidence type="ECO:0000313" key="4">
    <source>
        <dbReference type="Proteomes" id="UP000251800"/>
    </source>
</evidence>
<organism evidence="3 4">
    <name type="scientific">Abyssibacter profundi</name>
    <dbReference type="NCBI Taxonomy" id="2182787"/>
    <lineage>
        <taxon>Bacteria</taxon>
        <taxon>Pseudomonadati</taxon>
        <taxon>Pseudomonadota</taxon>
        <taxon>Gammaproteobacteria</taxon>
        <taxon>Chromatiales</taxon>
        <taxon>Oceanococcaceae</taxon>
        <taxon>Abyssibacter</taxon>
    </lineage>
</organism>
<feature type="domain" description="Acyl-CoA thioesterase-like N-terminal HotDog" evidence="1">
    <location>
        <begin position="24"/>
        <end position="107"/>
    </location>
</feature>
<dbReference type="PANTHER" id="PTHR38110:SF1">
    <property type="entry name" value="THIOESTERASE DOMAIN-CONTAINING PROTEIN"/>
    <property type="match status" value="1"/>
</dbReference>
<reference evidence="3 4" key="1">
    <citation type="submission" date="2018-05" db="EMBL/GenBank/DDBJ databases">
        <title>Abyssibacter profundi OUC007T gen. nov., sp. nov, a marine bacterium isolated from seawater of the Mariana Trench.</title>
        <authorList>
            <person name="Zhou S."/>
        </authorList>
    </citation>
    <scope>NUCLEOTIDE SEQUENCE [LARGE SCALE GENOMIC DNA]</scope>
    <source>
        <strain evidence="3 4">OUC007</strain>
    </source>
</reference>
<evidence type="ECO:0000313" key="3">
    <source>
        <dbReference type="EMBL" id="PWN55567.1"/>
    </source>
</evidence>
<dbReference type="InterPro" id="IPR042171">
    <property type="entry name" value="Acyl-CoA_hotdog"/>
</dbReference>
<dbReference type="Gene3D" id="2.40.160.210">
    <property type="entry name" value="Acyl-CoA thioesterase, double hotdog domain"/>
    <property type="match status" value="1"/>
</dbReference>
<dbReference type="InterPro" id="IPR049449">
    <property type="entry name" value="TesB_ACOT8-like_N"/>
</dbReference>
<dbReference type="InterPro" id="IPR029069">
    <property type="entry name" value="HotDog_dom_sf"/>
</dbReference>
<proteinExistence type="predicted"/>
<evidence type="ECO:0008006" key="5">
    <source>
        <dbReference type="Google" id="ProtNLM"/>
    </source>
</evidence>